<dbReference type="PANTHER" id="PTHR10465:SF0">
    <property type="entry name" value="SARCALUMENIN"/>
    <property type="match status" value="1"/>
</dbReference>
<feature type="region of interest" description="Disordered" evidence="6">
    <location>
        <begin position="1"/>
        <end position="30"/>
    </location>
</feature>
<dbReference type="SUPFAM" id="SSF52540">
    <property type="entry name" value="P-loop containing nucleoside triphosphate hydrolases"/>
    <property type="match status" value="1"/>
</dbReference>
<dbReference type="GO" id="GO:0008053">
    <property type="term" value="P:mitochondrial fusion"/>
    <property type="evidence" value="ECO:0007669"/>
    <property type="project" value="TreeGrafter"/>
</dbReference>
<sequence>MSRHVHDAAPGDGGQGTGLDRRAGDGRAGEEGLGVWNVQRARLGELFERTRAIAGDLEGGPAGPGVTARHSHTLDEAIKTLRRTTFRIMVFGDFSSGKSTLVNALLRAELLPMKENPTTAFTTVVGYGEVEGATLFQGLDPGSPGLQATISQFRQAVELRLDDRGLLVESPYLWGQVRGPYALLRDNVELIDSAGTNESPERENVTLAFLPQVDAIIFVTPARGAFKDRDVEHYLKMLADLGHKEIFFAVNQFDLIRPRDREDVRRRCRTIAESYARRSVARRLFFVSAYDALEARTAQTVDERLDRESGVQELEAALADFLVHDKARVKLLRPAELLGHQIAQLDKVVMERRLLLNRSADQLRETLDSSRDRRESLMQTLGHIRTGLNGWVAETEQLLAAELERFIRGLVPEVPRWMDRPPRLKLRPFKGDRMERYAGAIMQIDDVLNRRLQDELREFAGREDGPLERFMRKREEALERSVLPLLQDYAEHLEELRADLTGSRRPVDEGALREWLRDMSMHVPDRVLARTSPMLSWPNAAGAAGVGTAGAAAGAGLFALGLVSWIAAPVVLSAGAIVVVSARLAKRRLVERATGEYADALAGGAGRIAGQYTEECAEGLRAWTGHVESELAAELGGLIAATEEAIGSLEEGRSKVEGDRRQLDTWDTLLNGIAVELSEFKRPLIEDVR</sequence>
<name>A0A931GHR9_9ACTN</name>
<keyword evidence="2" id="KW-0547">Nucleotide-binding</keyword>
<keyword evidence="10" id="KW-1185">Reference proteome</keyword>
<dbReference type="CDD" id="cd09912">
    <property type="entry name" value="DLP_2"/>
    <property type="match status" value="1"/>
</dbReference>
<accession>A0A931GHR9</accession>
<organism evidence="9 10">
    <name type="scientific">Actinomadura viridis</name>
    <dbReference type="NCBI Taxonomy" id="58110"/>
    <lineage>
        <taxon>Bacteria</taxon>
        <taxon>Bacillati</taxon>
        <taxon>Actinomycetota</taxon>
        <taxon>Actinomycetes</taxon>
        <taxon>Streptosporangiales</taxon>
        <taxon>Thermomonosporaceae</taxon>
        <taxon>Actinomadura</taxon>
    </lineage>
</organism>
<dbReference type="EMBL" id="JADOUA010000001">
    <property type="protein sequence ID" value="MBG6087738.1"/>
    <property type="molecule type" value="Genomic_DNA"/>
</dbReference>
<dbReference type="Pfam" id="PF00350">
    <property type="entry name" value="Dynamin_N"/>
    <property type="match status" value="1"/>
</dbReference>
<dbReference type="InterPro" id="IPR027094">
    <property type="entry name" value="Mitofusin_fam"/>
</dbReference>
<reference evidence="9" key="1">
    <citation type="submission" date="2020-11" db="EMBL/GenBank/DDBJ databases">
        <title>Sequencing the genomes of 1000 actinobacteria strains.</title>
        <authorList>
            <person name="Klenk H.-P."/>
        </authorList>
    </citation>
    <scope>NUCLEOTIDE SEQUENCE</scope>
    <source>
        <strain evidence="9">DSM 43175</strain>
    </source>
</reference>
<keyword evidence="5 7" id="KW-0472">Membrane</keyword>
<keyword evidence="7" id="KW-1133">Transmembrane helix</keyword>
<dbReference type="Gene3D" id="3.40.50.300">
    <property type="entry name" value="P-loop containing nucleotide triphosphate hydrolases"/>
    <property type="match status" value="1"/>
</dbReference>
<evidence type="ECO:0000259" key="8">
    <source>
        <dbReference type="Pfam" id="PF00350"/>
    </source>
</evidence>
<evidence type="ECO:0000256" key="4">
    <source>
        <dbReference type="ARBA" id="ARBA00023134"/>
    </source>
</evidence>
<feature type="transmembrane region" description="Helical" evidence="7">
    <location>
        <begin position="557"/>
        <end position="582"/>
    </location>
</feature>
<comment type="caution">
    <text evidence="9">The sequence shown here is derived from an EMBL/GenBank/DDBJ whole genome shotgun (WGS) entry which is preliminary data.</text>
</comment>
<dbReference type="InterPro" id="IPR045063">
    <property type="entry name" value="Dynamin_N"/>
</dbReference>
<keyword evidence="4" id="KW-0342">GTP-binding</keyword>
<dbReference type="Proteomes" id="UP000614047">
    <property type="component" value="Unassembled WGS sequence"/>
</dbReference>
<evidence type="ECO:0000256" key="5">
    <source>
        <dbReference type="ARBA" id="ARBA00023136"/>
    </source>
</evidence>
<evidence type="ECO:0000256" key="6">
    <source>
        <dbReference type="SAM" id="MobiDB-lite"/>
    </source>
</evidence>
<evidence type="ECO:0000256" key="2">
    <source>
        <dbReference type="ARBA" id="ARBA00022741"/>
    </source>
</evidence>
<dbReference type="AlphaFoldDB" id="A0A931GHR9"/>
<evidence type="ECO:0000313" key="10">
    <source>
        <dbReference type="Proteomes" id="UP000614047"/>
    </source>
</evidence>
<gene>
    <name evidence="9" type="ORF">IW256_001851</name>
</gene>
<dbReference type="GO" id="GO:0005525">
    <property type="term" value="F:GTP binding"/>
    <property type="evidence" value="ECO:0007669"/>
    <property type="project" value="UniProtKB-KW"/>
</dbReference>
<dbReference type="PANTHER" id="PTHR10465">
    <property type="entry name" value="TRANSMEMBRANE GTPASE FZO1"/>
    <property type="match status" value="1"/>
</dbReference>
<feature type="domain" description="Dynamin N-terminal" evidence="8">
    <location>
        <begin position="88"/>
        <end position="247"/>
    </location>
</feature>
<comment type="subcellular location">
    <subcellularLocation>
        <location evidence="1">Membrane</location>
    </subcellularLocation>
</comment>
<keyword evidence="7" id="KW-0812">Transmembrane</keyword>
<feature type="compositionally biased region" description="Basic and acidic residues" evidence="6">
    <location>
        <begin position="19"/>
        <end position="30"/>
    </location>
</feature>
<protein>
    <submittedName>
        <fullName evidence="9">GTPase</fullName>
    </submittedName>
</protein>
<evidence type="ECO:0000256" key="3">
    <source>
        <dbReference type="ARBA" id="ARBA00022801"/>
    </source>
</evidence>
<dbReference type="GO" id="GO:0016020">
    <property type="term" value="C:membrane"/>
    <property type="evidence" value="ECO:0007669"/>
    <property type="project" value="UniProtKB-SubCell"/>
</dbReference>
<evidence type="ECO:0000313" key="9">
    <source>
        <dbReference type="EMBL" id="MBG6087738.1"/>
    </source>
</evidence>
<evidence type="ECO:0000256" key="1">
    <source>
        <dbReference type="ARBA" id="ARBA00004370"/>
    </source>
</evidence>
<keyword evidence="3" id="KW-0378">Hydrolase</keyword>
<dbReference type="RefSeq" id="WP_197010559.1">
    <property type="nucleotide sequence ID" value="NZ_BAABES010000008.1"/>
</dbReference>
<proteinExistence type="predicted"/>
<evidence type="ECO:0000256" key="7">
    <source>
        <dbReference type="SAM" id="Phobius"/>
    </source>
</evidence>
<dbReference type="GO" id="GO:0003924">
    <property type="term" value="F:GTPase activity"/>
    <property type="evidence" value="ECO:0007669"/>
    <property type="project" value="InterPro"/>
</dbReference>
<dbReference type="InterPro" id="IPR027417">
    <property type="entry name" value="P-loop_NTPase"/>
</dbReference>